<comment type="caution">
    <text evidence="3">The sequence shown here is derived from an EMBL/GenBank/DDBJ whole genome shotgun (WGS) entry which is preliminary data.</text>
</comment>
<keyword evidence="1" id="KW-1133">Transmembrane helix</keyword>
<evidence type="ECO:0000313" key="3">
    <source>
        <dbReference type="EMBL" id="GAX12065.1"/>
    </source>
</evidence>
<accession>A0A1Z5JDJ2</accession>
<gene>
    <name evidence="3" type="ORF">FisN_8Lh167</name>
</gene>
<dbReference type="AlphaFoldDB" id="A0A1Z5JDJ2"/>
<dbReference type="InParanoid" id="A0A1Z5JDJ2"/>
<evidence type="ECO:0000256" key="1">
    <source>
        <dbReference type="SAM" id="Phobius"/>
    </source>
</evidence>
<sequence>MKIIASLLLGSLTLAHASQAGQRRLEKSTLAGYQPQTQITNEAALDLDQQILEERAGVADFDHAQRIYSNGGHSGSFALITLIAPPDNKSYKAGTTVMGFTERGSDLIASLKEDTEWGVVNGGNVTIEVLYTVSDEQSHHVDCMVGDLFALEAAYRVGCLKPSGEIEIIPVTPSQTIDKFTYEYDARLDNINWLTLQSLSTNAETTMRSLSGSYYSDFQKFVEFYGDTNYADKWVLGAANGEDTAFSKNRGNANFSALWHTGGGKGRVEAMTHGVWLLNVWMYVIRQMEYAIDLCSVECTEATKDACEDHAVAEWDKAVAYYAGSLAGENGDGHGVFPYAYANTRAKEFKTTGYNSDDVSGASYVNLEAIYLFQRGQGILMEDIGSASRCDSAKNIKNSITNLMKVPLIQSIYRFAWMREFQTNFDEKHQATAATYAAALLPYVHECKASDSSFLYDHMKIGAHADNAEGSFAKIKSKLEGIYDCLGVTCSQIGGIYADGEYAEGAEPCKDGSFVIDRTPEGMRQSEGAPQNDRNPVVTLGAIVAVFALLGLAGVVYLRRKAPKEIEDTKNIAAVTAISDVDLA</sequence>
<proteinExistence type="predicted"/>
<organism evidence="3 4">
    <name type="scientific">Fistulifera solaris</name>
    <name type="common">Oleaginous diatom</name>
    <dbReference type="NCBI Taxonomy" id="1519565"/>
    <lineage>
        <taxon>Eukaryota</taxon>
        <taxon>Sar</taxon>
        <taxon>Stramenopiles</taxon>
        <taxon>Ochrophyta</taxon>
        <taxon>Bacillariophyta</taxon>
        <taxon>Bacillariophyceae</taxon>
        <taxon>Bacillariophycidae</taxon>
        <taxon>Naviculales</taxon>
        <taxon>Naviculaceae</taxon>
        <taxon>Fistulifera</taxon>
    </lineage>
</organism>
<dbReference type="OrthoDB" id="41870at2759"/>
<name>A0A1Z5JDJ2_FISSO</name>
<dbReference type="EMBL" id="BDSP01000048">
    <property type="protein sequence ID" value="GAX12065.1"/>
    <property type="molecule type" value="Genomic_DNA"/>
</dbReference>
<keyword evidence="1" id="KW-0472">Membrane</keyword>
<reference evidence="3 4" key="1">
    <citation type="journal article" date="2015" name="Plant Cell">
        <title>Oil accumulation by the oleaginous diatom Fistulifera solaris as revealed by the genome and transcriptome.</title>
        <authorList>
            <person name="Tanaka T."/>
            <person name="Maeda Y."/>
            <person name="Veluchamy A."/>
            <person name="Tanaka M."/>
            <person name="Abida H."/>
            <person name="Marechal E."/>
            <person name="Bowler C."/>
            <person name="Muto M."/>
            <person name="Sunaga Y."/>
            <person name="Tanaka M."/>
            <person name="Yoshino T."/>
            <person name="Taniguchi T."/>
            <person name="Fukuda Y."/>
            <person name="Nemoto M."/>
            <person name="Matsumoto M."/>
            <person name="Wong P.S."/>
            <person name="Aburatani S."/>
            <person name="Fujibuchi W."/>
        </authorList>
    </citation>
    <scope>NUCLEOTIDE SEQUENCE [LARGE SCALE GENOMIC DNA]</scope>
    <source>
        <strain evidence="3 4">JPCC DA0580</strain>
    </source>
</reference>
<evidence type="ECO:0000313" key="4">
    <source>
        <dbReference type="Proteomes" id="UP000198406"/>
    </source>
</evidence>
<feature type="chain" id="PRO_5012012323" evidence="2">
    <location>
        <begin position="18"/>
        <end position="584"/>
    </location>
</feature>
<keyword evidence="2" id="KW-0732">Signal</keyword>
<dbReference type="Proteomes" id="UP000198406">
    <property type="component" value="Unassembled WGS sequence"/>
</dbReference>
<keyword evidence="4" id="KW-1185">Reference proteome</keyword>
<feature type="signal peptide" evidence="2">
    <location>
        <begin position="1"/>
        <end position="17"/>
    </location>
</feature>
<feature type="transmembrane region" description="Helical" evidence="1">
    <location>
        <begin position="537"/>
        <end position="558"/>
    </location>
</feature>
<evidence type="ECO:0000256" key="2">
    <source>
        <dbReference type="SAM" id="SignalP"/>
    </source>
</evidence>
<keyword evidence="1" id="KW-0812">Transmembrane</keyword>
<protein>
    <submittedName>
        <fullName evidence="3">Uncharacterized protein</fullName>
    </submittedName>
</protein>